<name>A0A0D0FWM9_9SPHI</name>
<organism evidence="1 2">
    <name type="scientific">Pedobacter lusitanus</name>
    <dbReference type="NCBI Taxonomy" id="1503925"/>
    <lineage>
        <taxon>Bacteria</taxon>
        <taxon>Pseudomonadati</taxon>
        <taxon>Bacteroidota</taxon>
        <taxon>Sphingobacteriia</taxon>
        <taxon>Sphingobacteriales</taxon>
        <taxon>Sphingobacteriaceae</taxon>
        <taxon>Pedobacter</taxon>
    </lineage>
</organism>
<protein>
    <submittedName>
        <fullName evidence="1">Uncharacterized protein</fullName>
    </submittedName>
</protein>
<keyword evidence="2" id="KW-1185">Reference proteome</keyword>
<dbReference type="STRING" id="1503925.TH53_12200"/>
<dbReference type="AlphaFoldDB" id="A0A0D0FWM9"/>
<gene>
    <name evidence="1" type="ORF">TH53_12200</name>
</gene>
<reference evidence="1 2" key="1">
    <citation type="submission" date="2015-01" db="EMBL/GenBank/DDBJ databases">
        <title>Draft genome sequence of Pedobacter sp. NL19 isolated from sludge of an effluent treatment pond in an abandoned uranium mine.</title>
        <authorList>
            <person name="Santos T."/>
            <person name="Caetano T."/>
            <person name="Covas C."/>
            <person name="Cruz A."/>
            <person name="Mendo S."/>
        </authorList>
    </citation>
    <scope>NUCLEOTIDE SEQUENCE [LARGE SCALE GENOMIC DNA]</scope>
    <source>
        <strain evidence="1 2">NL19</strain>
    </source>
</reference>
<proteinExistence type="predicted"/>
<accession>A0A0D0FWM9</accession>
<evidence type="ECO:0000313" key="2">
    <source>
        <dbReference type="Proteomes" id="UP000032049"/>
    </source>
</evidence>
<evidence type="ECO:0000313" key="1">
    <source>
        <dbReference type="EMBL" id="KIO76864.1"/>
    </source>
</evidence>
<dbReference type="Proteomes" id="UP000032049">
    <property type="component" value="Unassembled WGS sequence"/>
</dbReference>
<sequence>MPAALFQRYKELSFSVKLVLYLCLRVGRVRVFLLRILQLSCETFNDQRQCVFVSSSVKAQIVQAFEVTLDYIGGEGTNAFFDKKTVKRIQEIEDLLENDKT</sequence>
<dbReference type="EMBL" id="JXRA01000052">
    <property type="protein sequence ID" value="KIO76864.1"/>
    <property type="molecule type" value="Genomic_DNA"/>
</dbReference>
<comment type="caution">
    <text evidence="1">The sequence shown here is derived from an EMBL/GenBank/DDBJ whole genome shotgun (WGS) entry which is preliminary data.</text>
</comment>